<evidence type="ECO:0000313" key="3">
    <source>
        <dbReference type="Proteomes" id="UP000694844"/>
    </source>
</evidence>
<name>A0A8B8DDH1_CRAVI</name>
<dbReference type="GeneID" id="111125997"/>
<dbReference type="OrthoDB" id="6200019at2759"/>
<feature type="region of interest" description="Disordered" evidence="1">
    <location>
        <begin position="184"/>
        <end position="243"/>
    </location>
</feature>
<gene>
    <name evidence="4" type="primary">LOC111125997</name>
</gene>
<dbReference type="Proteomes" id="UP000694844">
    <property type="component" value="Chromosome 3"/>
</dbReference>
<sequence length="385" mass="42809">MRQGSTEYFILFYFICYHVNAQFTLDSAWVRTFGGNSNLDLIRNIQIVGTDMNGSGSHGTFFTVIEQPFGQVRADTRMEVNNHGMPQGLIDPVNAVKQAMSQTSLDINPMRISTQRISSNGGHFQQQDTMQSVRTDTSVNAGFGSNEPLQTIRRMSSSKTIFNADSMQPIQSVRHTVSQTSMNFDNTIEPSQSMQQVQQSSNLPDFRNIHRGFTRQSADSNRERSFTGPSADRNRERSFTGPSADRLFRPVIASLPGAFDLEIPVQNTERTKAPQAQTTVSPTLKLVAKEIKEATKGKGIAYPKPLCIQLPDPVYNTLCLMRTEEANRISNKDTGKQTGKVKETFTKAANLVSIVAQGMCSFCCHVTGTEQERCIKMFCETNPSC</sequence>
<evidence type="ECO:0000313" key="4">
    <source>
        <dbReference type="RefSeq" id="XP_022326048.1"/>
    </source>
</evidence>
<feature type="chain" id="PRO_5033990485" evidence="2">
    <location>
        <begin position="22"/>
        <end position="385"/>
    </location>
</feature>
<accession>A0A8B8DDH1</accession>
<evidence type="ECO:0000256" key="1">
    <source>
        <dbReference type="SAM" id="MobiDB-lite"/>
    </source>
</evidence>
<reference evidence="4" key="1">
    <citation type="submission" date="2025-08" db="UniProtKB">
        <authorList>
            <consortium name="RefSeq"/>
        </authorList>
    </citation>
    <scope>IDENTIFICATION</scope>
    <source>
        <tissue evidence="4">Whole sample</tissue>
    </source>
</reference>
<proteinExistence type="predicted"/>
<organism evidence="3 4">
    <name type="scientific">Crassostrea virginica</name>
    <name type="common">Eastern oyster</name>
    <dbReference type="NCBI Taxonomy" id="6565"/>
    <lineage>
        <taxon>Eukaryota</taxon>
        <taxon>Metazoa</taxon>
        <taxon>Spiralia</taxon>
        <taxon>Lophotrochozoa</taxon>
        <taxon>Mollusca</taxon>
        <taxon>Bivalvia</taxon>
        <taxon>Autobranchia</taxon>
        <taxon>Pteriomorphia</taxon>
        <taxon>Ostreida</taxon>
        <taxon>Ostreoidea</taxon>
        <taxon>Ostreidae</taxon>
        <taxon>Crassostrea</taxon>
    </lineage>
</organism>
<keyword evidence="3" id="KW-1185">Reference proteome</keyword>
<feature type="compositionally biased region" description="Low complexity" evidence="1">
    <location>
        <begin position="191"/>
        <end position="201"/>
    </location>
</feature>
<protein>
    <submittedName>
        <fullName evidence="4">Uncharacterized protein LOC111125997 isoform X4</fullName>
    </submittedName>
</protein>
<keyword evidence="2" id="KW-0732">Signal</keyword>
<dbReference type="AlphaFoldDB" id="A0A8B8DDH1"/>
<feature type="signal peptide" evidence="2">
    <location>
        <begin position="1"/>
        <end position="21"/>
    </location>
</feature>
<evidence type="ECO:0000256" key="2">
    <source>
        <dbReference type="SAM" id="SignalP"/>
    </source>
</evidence>
<dbReference type="RefSeq" id="XP_022326048.1">
    <property type="nucleotide sequence ID" value="XM_022470340.1"/>
</dbReference>